<dbReference type="AlphaFoldDB" id="S4WCQ4"/>
<evidence type="ECO:0000256" key="5">
    <source>
        <dbReference type="ARBA" id="ARBA00022840"/>
    </source>
</evidence>
<dbReference type="PANTHER" id="PTHR42711">
    <property type="entry name" value="ABC TRANSPORTER ATP-BINDING PROTEIN"/>
    <property type="match status" value="1"/>
</dbReference>
<dbReference type="EMBL" id="KC863955">
    <property type="protein sequence ID" value="AGO97185.1"/>
    <property type="molecule type" value="Genomic_DNA"/>
</dbReference>
<dbReference type="PROSITE" id="PS50893">
    <property type="entry name" value="ABC_TRANSPORTER_2"/>
    <property type="match status" value="1"/>
</dbReference>
<evidence type="ECO:0000256" key="7">
    <source>
        <dbReference type="ARBA" id="ARBA00023136"/>
    </source>
</evidence>
<evidence type="ECO:0000256" key="8">
    <source>
        <dbReference type="ARBA" id="ARBA00023251"/>
    </source>
</evidence>
<keyword evidence="7" id="KW-0472">Membrane</keyword>
<dbReference type="GO" id="GO:0046677">
    <property type="term" value="P:response to antibiotic"/>
    <property type="evidence" value="ECO:0007669"/>
    <property type="project" value="UniProtKB-KW"/>
</dbReference>
<organism evidence="10">
    <name type="scientific">Salinispora pacifica</name>
    <dbReference type="NCBI Taxonomy" id="351187"/>
    <lineage>
        <taxon>Bacteria</taxon>
        <taxon>Bacillati</taxon>
        <taxon>Actinomycetota</taxon>
        <taxon>Actinomycetes</taxon>
        <taxon>Micromonosporales</taxon>
        <taxon>Micromonosporaceae</taxon>
        <taxon>Salinispora</taxon>
    </lineage>
</organism>
<evidence type="ECO:0000256" key="2">
    <source>
        <dbReference type="ARBA" id="ARBA00022448"/>
    </source>
</evidence>
<evidence type="ECO:0000256" key="6">
    <source>
        <dbReference type="ARBA" id="ARBA00022967"/>
    </source>
</evidence>
<proteinExistence type="predicted"/>
<dbReference type="InterPro" id="IPR003593">
    <property type="entry name" value="AAA+_ATPase"/>
</dbReference>
<feature type="domain" description="ABC transporter" evidence="9">
    <location>
        <begin position="33"/>
        <end position="259"/>
    </location>
</feature>
<accession>S4WCQ4</accession>
<evidence type="ECO:0000256" key="4">
    <source>
        <dbReference type="ARBA" id="ARBA00022741"/>
    </source>
</evidence>
<dbReference type="FunFam" id="3.40.50.300:FF:000589">
    <property type="entry name" value="ABC transporter, ATP-binding subunit"/>
    <property type="match status" value="1"/>
</dbReference>
<keyword evidence="2" id="KW-0813">Transport</keyword>
<dbReference type="SUPFAM" id="SSF52540">
    <property type="entry name" value="P-loop containing nucleoside triphosphate hydrolases"/>
    <property type="match status" value="1"/>
</dbReference>
<dbReference type="GO" id="GO:0005524">
    <property type="term" value="F:ATP binding"/>
    <property type="evidence" value="ECO:0007669"/>
    <property type="project" value="UniProtKB-KW"/>
</dbReference>
<name>S4WCQ4_SALPI</name>
<dbReference type="PROSITE" id="PS00211">
    <property type="entry name" value="ABC_TRANSPORTER_1"/>
    <property type="match status" value="1"/>
</dbReference>
<evidence type="ECO:0000259" key="9">
    <source>
        <dbReference type="PROSITE" id="PS50893"/>
    </source>
</evidence>
<comment type="subcellular location">
    <subcellularLocation>
        <location evidence="1">Cell membrane</location>
        <topology evidence="1">Peripheral membrane protein</topology>
    </subcellularLocation>
</comment>
<dbReference type="Gene3D" id="3.40.50.300">
    <property type="entry name" value="P-loop containing nucleotide triphosphate hydrolases"/>
    <property type="match status" value="1"/>
</dbReference>
<dbReference type="InterPro" id="IPR027417">
    <property type="entry name" value="P-loop_NTPase"/>
</dbReference>
<keyword evidence="6" id="KW-1278">Translocase</keyword>
<dbReference type="CDD" id="cd03230">
    <property type="entry name" value="ABC_DR_subfamily_A"/>
    <property type="match status" value="1"/>
</dbReference>
<keyword evidence="5" id="KW-0067">ATP-binding</keyword>
<reference evidence="10" key="1">
    <citation type="journal article" date="2013" name="J. Am. Chem. Soc.">
        <title>Structures and comparative characterization of biosynthetic gene clusters for cyanosporasides, enediyne-derived natural products from marine actinomycetes.</title>
        <authorList>
            <person name="Lane A.L."/>
            <person name="Nam S.J."/>
            <person name="Fukuda T."/>
            <person name="Yamanaka K."/>
            <person name="Kauffman C.A."/>
            <person name="Jensen P.R."/>
            <person name="Fenical W."/>
            <person name="Moore B.S."/>
        </authorList>
    </citation>
    <scope>NUCLEOTIDE SEQUENCE</scope>
    <source>
        <strain evidence="10">CNS143</strain>
    </source>
</reference>
<protein>
    <submittedName>
        <fullName evidence="10">ABC transporter</fullName>
    </submittedName>
</protein>
<dbReference type="SMART" id="SM00382">
    <property type="entry name" value="AAA"/>
    <property type="match status" value="1"/>
</dbReference>
<keyword evidence="8" id="KW-0046">Antibiotic resistance</keyword>
<dbReference type="GO" id="GO:0016887">
    <property type="term" value="F:ATP hydrolysis activity"/>
    <property type="evidence" value="ECO:0007669"/>
    <property type="project" value="InterPro"/>
</dbReference>
<evidence type="ECO:0000256" key="1">
    <source>
        <dbReference type="ARBA" id="ARBA00004202"/>
    </source>
</evidence>
<dbReference type="GO" id="GO:0005886">
    <property type="term" value="C:plasma membrane"/>
    <property type="evidence" value="ECO:0007669"/>
    <property type="project" value="UniProtKB-SubCell"/>
</dbReference>
<dbReference type="InterPro" id="IPR003439">
    <property type="entry name" value="ABC_transporter-like_ATP-bd"/>
</dbReference>
<dbReference type="InterPro" id="IPR050763">
    <property type="entry name" value="ABC_transporter_ATP-binding"/>
</dbReference>
<dbReference type="PANTHER" id="PTHR42711:SF17">
    <property type="entry name" value="ABC TRANSPORTER ATP-BINDING PROTEIN"/>
    <property type="match status" value="1"/>
</dbReference>
<evidence type="ECO:0000313" key="10">
    <source>
        <dbReference type="EMBL" id="AGO97185.1"/>
    </source>
</evidence>
<dbReference type="Pfam" id="PF00005">
    <property type="entry name" value="ABC_tran"/>
    <property type="match status" value="1"/>
</dbReference>
<evidence type="ECO:0000256" key="3">
    <source>
        <dbReference type="ARBA" id="ARBA00022475"/>
    </source>
</evidence>
<keyword evidence="3" id="KW-1003">Cell membrane</keyword>
<keyword evidence="4" id="KW-0547">Nucleotide-binding</keyword>
<sequence length="309" mass="33492">MSIDRWTTEFSRVVVPYGLRRQDPGSMTESLAARVRGLRKCYGNNPAVDGIDFDIVPGEIFALLGPNGAGKTTTVEILEGYRRRDEGEVSVLGVDPQQAPRSWRYGIGIVLQDVADLSELTVGETVRHFARYYPDAGDPDQVIDSVGLSEKTRARVRTLSGGQRRRLDVAVGVIGNPKLLFLDEPTTGFDPRARRQFWSLIRSLAAEHGTTVLLTTHYLDEAEALANRVAVVAAGKIVAEGDPATLGGRAGAEVTVSWDDDGVRRTEHTSDPGPLVADLTSRHGGTLPGLTVTRQSLEDVYLALTGSDR</sequence>
<dbReference type="InterPro" id="IPR017871">
    <property type="entry name" value="ABC_transporter-like_CS"/>
</dbReference>